<dbReference type="GeneID" id="8683490"/>
<proteinExistence type="predicted"/>
<evidence type="ECO:0000313" key="1">
    <source>
        <dbReference type="EMBL" id="ADA57821.1"/>
    </source>
</evidence>
<reference evidence="1" key="2">
    <citation type="submission" date="2012-05" db="EMBL/GenBank/DDBJ databases">
        <authorList>
            <person name="van Beurden S.J."/>
            <person name="Gatherer D."/>
            <person name="Tuzi K."/>
            <person name="Herzyk P."/>
            <person name="Galbraith J."/>
            <person name="Peeters B.P.H."/>
            <person name="Rottier P.J.M."/>
            <person name="Engelsma M.Y."/>
            <person name="Davison A.J."/>
        </authorList>
    </citation>
    <scope>NUCLEOTIDE SEQUENCE</scope>
    <source>
        <strain evidence="1">500138</strain>
    </source>
</reference>
<dbReference type="Proteomes" id="UP000011239">
    <property type="component" value="Segment"/>
</dbReference>
<accession>A0A8E5EVP9</accession>
<dbReference type="EMBL" id="FJ940765">
    <property type="protein sequence ID" value="ADA57821.1"/>
    <property type="molecule type" value="Genomic_DNA"/>
</dbReference>
<accession>D2E8A9</accession>
<evidence type="ECO:0000313" key="2">
    <source>
        <dbReference type="EMBL" id="QRM16352.1"/>
    </source>
</evidence>
<reference evidence="3" key="3">
    <citation type="journal article" date="2021" name="Microorganisms">
        <title>Genomes of Anguillid Herpesvirus 1 Strains Reveal Evolutionary Disparities and Low Genetic Diversity in the Genus Cyprinivirus.</title>
        <authorList>
            <person name="Donohoe O."/>
            <person name="Zhang H."/>
            <person name="Delrez N."/>
            <person name="Gao Y."/>
            <person name="Suarez N.M."/>
            <person name="Davison A.J."/>
            <person name="Vanderplasschen A."/>
        </authorList>
    </citation>
    <scope>NUCLEOTIDE SEQUENCE</scope>
    <source>
        <strain evidence="2">500138</strain>
        <strain evidence="3">DK-200249</strain>
    </source>
</reference>
<protein>
    <submittedName>
        <fullName evidence="3">Protein ORF58</fullName>
    </submittedName>
</protein>
<evidence type="ECO:0000313" key="3">
    <source>
        <dbReference type="EMBL" id="QRM16611.1"/>
    </source>
</evidence>
<organism evidence="3">
    <name type="scientific">Anguillid herpesvirus 1</name>
    <dbReference type="NCBI Taxonomy" id="150286"/>
    <lineage>
        <taxon>Viruses</taxon>
        <taxon>Duplodnaviria</taxon>
        <taxon>Heunggongvirae</taxon>
        <taxon>Peploviricota</taxon>
        <taxon>Herviviricetes</taxon>
        <taxon>Herpesvirales</taxon>
        <taxon>Alloherpesviridae</taxon>
        <taxon>Cyvirus</taxon>
        <taxon>Cyvirus anguillidallo1</taxon>
    </lineage>
</organism>
<dbReference type="EMBL" id="MW580849">
    <property type="protein sequence ID" value="QRM16352.1"/>
    <property type="molecule type" value="Genomic_DNA"/>
</dbReference>
<keyword evidence="4" id="KW-1185">Reference proteome</keyword>
<dbReference type="RefSeq" id="YP_003358197.1">
    <property type="nucleotide sequence ID" value="NC_013668.3"/>
</dbReference>
<reference evidence="3" key="4">
    <citation type="submission" date="2021-02" db="EMBL/GenBank/DDBJ databases">
        <authorList>
            <person name="Vanderplasschen A.F.C."/>
            <person name="Davison A.J."/>
        </authorList>
    </citation>
    <scope>NUCLEOTIDE SEQUENCE</scope>
    <source>
        <strain evidence="2">500138</strain>
        <strain evidence="3">DK-200249</strain>
    </source>
</reference>
<dbReference type="EMBL" id="MW580851">
    <property type="protein sequence ID" value="QRM16611.1"/>
    <property type="molecule type" value="Genomic_DNA"/>
</dbReference>
<reference evidence="1 4" key="1">
    <citation type="journal article" date="2010" name="J. Gen. Virol.">
        <title>Complete genome sequence and taxonomic position of anguillid herpesvirus 1.</title>
        <authorList>
            <person name="van Beurden S.J."/>
            <person name="Bossers A."/>
            <person name="Voorbergen-Laarman M.H."/>
            <person name="Haenen O.L."/>
            <person name="Peters S."/>
            <person name="Abma-Henkens M.H."/>
            <person name="Peeters B.P."/>
            <person name="Rottier P.J."/>
            <person name="Engelsma M.Y."/>
        </authorList>
    </citation>
    <scope>NUCLEOTIDE SEQUENCE [LARGE SCALE GENOMIC DNA]</scope>
    <source>
        <strain evidence="1">500138</strain>
        <strain evidence="4">Isolate Anguilla anguilla/Netherlands/500138/1998</strain>
    </source>
</reference>
<sequence length="241" mass="27018">MEEIRFLGVLPGLALKTSPASYCYECVWSGVDANETVYSLVRVDGCGKGPPIDSEVAAIISRNCRALREEEELTADTRNFYTLINNVFYGRALGRDPTKFSQATVGLIDYRLYHVRHLCGELLAQLNRRKVRFSFCPTPPPATKTLGTKCSGSLQIFHRVPNPLDTLEGAEDDFETPVGEVGAHHLRERPTAGYYGKLRNRRKWLNRGSATPYSRPKQVFIRGEEAGRFLCSNQELDSEGN</sequence>
<dbReference type="KEGG" id="vg:8683490"/>
<gene>
    <name evidence="3" type="primary">ORF58</name>
    <name evidence="1" type="ORF">AngHV1_ORF58</name>
</gene>
<evidence type="ECO:0000313" key="4">
    <source>
        <dbReference type="Proteomes" id="UP000011239"/>
    </source>
</evidence>
<name>A0A8E5EVP9_9VIRU</name>